<dbReference type="AlphaFoldDB" id="A0AAP0BWH4"/>
<proteinExistence type="predicted"/>
<dbReference type="EMBL" id="JBBWWQ010000003">
    <property type="protein sequence ID" value="KAK8952358.1"/>
    <property type="molecule type" value="Genomic_DNA"/>
</dbReference>
<sequence>MRFMQRSPFAPALADALRDRIFTLEDSERQLHIVFLANDILFDRQRSTIQRKGETETCENPSFFFLLPVSRCLPRDDADSSKAASRAPPFDGPDLFPGSGAIIVERRSITLINFLFYISQLIVANKRLLNRIVEHECGSMGAALLPR</sequence>
<comment type="caution">
    <text evidence="1">The sequence shown here is derived from an EMBL/GenBank/DDBJ whole genome shotgun (WGS) entry which is preliminary data.</text>
</comment>
<dbReference type="Proteomes" id="UP001418222">
    <property type="component" value="Unassembled WGS sequence"/>
</dbReference>
<accession>A0AAP0BWH4</accession>
<protein>
    <submittedName>
        <fullName evidence="1">Uncharacterized protein</fullName>
    </submittedName>
</protein>
<evidence type="ECO:0000313" key="2">
    <source>
        <dbReference type="Proteomes" id="UP001418222"/>
    </source>
</evidence>
<gene>
    <name evidence="1" type="ORF">KSP39_PZI003368</name>
</gene>
<name>A0AAP0BWH4_9ASPA</name>
<organism evidence="1 2">
    <name type="scientific">Platanthera zijinensis</name>
    <dbReference type="NCBI Taxonomy" id="2320716"/>
    <lineage>
        <taxon>Eukaryota</taxon>
        <taxon>Viridiplantae</taxon>
        <taxon>Streptophyta</taxon>
        <taxon>Embryophyta</taxon>
        <taxon>Tracheophyta</taxon>
        <taxon>Spermatophyta</taxon>
        <taxon>Magnoliopsida</taxon>
        <taxon>Liliopsida</taxon>
        <taxon>Asparagales</taxon>
        <taxon>Orchidaceae</taxon>
        <taxon>Orchidoideae</taxon>
        <taxon>Orchideae</taxon>
        <taxon>Orchidinae</taxon>
        <taxon>Platanthera</taxon>
    </lineage>
</organism>
<keyword evidence="2" id="KW-1185">Reference proteome</keyword>
<evidence type="ECO:0000313" key="1">
    <source>
        <dbReference type="EMBL" id="KAK8952358.1"/>
    </source>
</evidence>
<reference evidence="1 2" key="1">
    <citation type="journal article" date="2022" name="Nat. Plants">
        <title>Genomes of leafy and leafless Platanthera orchids illuminate the evolution of mycoheterotrophy.</title>
        <authorList>
            <person name="Li M.H."/>
            <person name="Liu K.W."/>
            <person name="Li Z."/>
            <person name="Lu H.C."/>
            <person name="Ye Q.L."/>
            <person name="Zhang D."/>
            <person name="Wang J.Y."/>
            <person name="Li Y.F."/>
            <person name="Zhong Z.M."/>
            <person name="Liu X."/>
            <person name="Yu X."/>
            <person name="Liu D.K."/>
            <person name="Tu X.D."/>
            <person name="Liu B."/>
            <person name="Hao Y."/>
            <person name="Liao X.Y."/>
            <person name="Jiang Y.T."/>
            <person name="Sun W.H."/>
            <person name="Chen J."/>
            <person name="Chen Y.Q."/>
            <person name="Ai Y."/>
            <person name="Zhai J.W."/>
            <person name="Wu S.S."/>
            <person name="Zhou Z."/>
            <person name="Hsiao Y.Y."/>
            <person name="Wu W.L."/>
            <person name="Chen Y.Y."/>
            <person name="Lin Y.F."/>
            <person name="Hsu J.L."/>
            <person name="Li C.Y."/>
            <person name="Wang Z.W."/>
            <person name="Zhao X."/>
            <person name="Zhong W.Y."/>
            <person name="Ma X.K."/>
            <person name="Ma L."/>
            <person name="Huang J."/>
            <person name="Chen G.Z."/>
            <person name="Huang M.Z."/>
            <person name="Huang L."/>
            <person name="Peng D.H."/>
            <person name="Luo Y.B."/>
            <person name="Zou S.Q."/>
            <person name="Chen S.P."/>
            <person name="Lan S."/>
            <person name="Tsai W.C."/>
            <person name="Van de Peer Y."/>
            <person name="Liu Z.J."/>
        </authorList>
    </citation>
    <scope>NUCLEOTIDE SEQUENCE [LARGE SCALE GENOMIC DNA]</scope>
    <source>
        <strain evidence="1">Lor287</strain>
    </source>
</reference>